<keyword evidence="4" id="KW-1185">Reference proteome</keyword>
<dbReference type="PANTHER" id="PTHR30461:SF26">
    <property type="entry name" value="RESOLVASE HOMOLOG YNEB"/>
    <property type="match status" value="1"/>
</dbReference>
<evidence type="ECO:0000259" key="2">
    <source>
        <dbReference type="Pfam" id="PF13408"/>
    </source>
</evidence>
<name>A0A369TJU6_9RHOB</name>
<dbReference type="Gene3D" id="3.90.1750.20">
    <property type="entry name" value="Putative Large Serine Recombinase, Chain B, Domain 2"/>
    <property type="match status" value="1"/>
</dbReference>
<organism evidence="3 4">
    <name type="scientific">Thalassococcus profundi</name>
    <dbReference type="NCBI Taxonomy" id="2282382"/>
    <lineage>
        <taxon>Bacteria</taxon>
        <taxon>Pseudomonadati</taxon>
        <taxon>Pseudomonadota</taxon>
        <taxon>Alphaproteobacteria</taxon>
        <taxon>Rhodobacterales</taxon>
        <taxon>Roseobacteraceae</taxon>
        <taxon>Thalassococcus</taxon>
    </lineage>
</organism>
<feature type="domain" description="Recombinase zinc beta ribbon" evidence="2">
    <location>
        <begin position="45"/>
        <end position="93"/>
    </location>
</feature>
<gene>
    <name evidence="3" type="ORF">DU478_13915</name>
</gene>
<protein>
    <recommendedName>
        <fullName evidence="2">Recombinase zinc beta ribbon domain-containing protein</fullName>
    </recommendedName>
</protein>
<dbReference type="Proteomes" id="UP000253977">
    <property type="component" value="Unassembled WGS sequence"/>
</dbReference>
<dbReference type="EMBL" id="QPMK01000011">
    <property type="protein sequence ID" value="RDD65538.1"/>
    <property type="molecule type" value="Genomic_DNA"/>
</dbReference>
<dbReference type="PANTHER" id="PTHR30461">
    <property type="entry name" value="DNA-INVERTASE FROM LAMBDOID PROPHAGE"/>
    <property type="match status" value="1"/>
</dbReference>
<dbReference type="Pfam" id="PF13408">
    <property type="entry name" value="Zn_ribbon_recom"/>
    <property type="match status" value="1"/>
</dbReference>
<dbReference type="AlphaFoldDB" id="A0A369TJU6"/>
<accession>A0A369TJU6</accession>
<comment type="caution">
    <text evidence="3">The sequence shown here is derived from an EMBL/GenBank/DDBJ whole genome shotgun (WGS) entry which is preliminary data.</text>
</comment>
<evidence type="ECO:0000256" key="1">
    <source>
        <dbReference type="ARBA" id="ARBA00009913"/>
    </source>
</evidence>
<evidence type="ECO:0000313" key="3">
    <source>
        <dbReference type="EMBL" id="RDD65538.1"/>
    </source>
</evidence>
<dbReference type="InterPro" id="IPR038109">
    <property type="entry name" value="DNA_bind_recomb_sf"/>
</dbReference>
<dbReference type="GO" id="GO:0000150">
    <property type="term" value="F:DNA strand exchange activity"/>
    <property type="evidence" value="ECO:0007669"/>
    <property type="project" value="TreeGrafter"/>
</dbReference>
<comment type="similarity">
    <text evidence="1">Belongs to the site-specific recombinase resolvase family.</text>
</comment>
<dbReference type="InterPro" id="IPR025827">
    <property type="entry name" value="Zn_ribbon_recom_dom"/>
</dbReference>
<proteinExistence type="inferred from homology"/>
<dbReference type="InterPro" id="IPR050639">
    <property type="entry name" value="SSR_resolvase"/>
</dbReference>
<reference evidence="3 4" key="1">
    <citation type="submission" date="2018-07" db="EMBL/GenBank/DDBJ databases">
        <title>Thalassococcus profundi sp. nov., a marine bacterium isolated from deep seawater of Okinawa Trough.</title>
        <authorList>
            <person name="Yu M."/>
        </authorList>
    </citation>
    <scope>NUCLEOTIDE SEQUENCE [LARGE SCALE GENOMIC DNA]</scope>
    <source>
        <strain evidence="3 4">WRAS1</strain>
    </source>
</reference>
<evidence type="ECO:0000313" key="4">
    <source>
        <dbReference type="Proteomes" id="UP000253977"/>
    </source>
</evidence>
<sequence>MEVEIPQLRIVPQTLWDAVHEELDQRSSQRTAASNPGGARRSQHLFSGLLVCGCCGAPYVKHNRTSFQCREAIKRVCRDAVPISQKRIEARVFGCLREAFLSPEFIARFESAVAAEREKLGSSDIESEIAGLKAARADARSRLTEIMSSIEQGAPYHLFKARTEELDGKITEIEDRLARAKARLVARDAVQVDIAQVYADVVHQMETLLGDPDLVEQARGFLGMLVHRILLTPDTAAKHGVAAVIETDLGSLVPGSARDDDPEAIAQRVTRIAC</sequence>